<dbReference type="EMBL" id="CABGGW010000009">
    <property type="protein sequence ID" value="VUS43081.1"/>
    <property type="molecule type" value="Genomic_DNA"/>
</dbReference>
<evidence type="ECO:0000313" key="2">
    <source>
        <dbReference type="Proteomes" id="UP000317374"/>
    </source>
</evidence>
<dbReference type="RefSeq" id="WP_142512770.1">
    <property type="nucleotide sequence ID" value="NZ_CABGGW010000009.1"/>
</dbReference>
<accession>A0A564IEJ3</accession>
<dbReference type="OrthoDB" id="9128325at2"/>
<dbReference type="AlphaFoldDB" id="A0A564IEJ3"/>
<reference evidence="1 2" key="1">
    <citation type="submission" date="2019-07" db="EMBL/GenBank/DDBJ databases">
        <authorList>
            <person name="Brisse S."/>
            <person name="Rodrigues C."/>
            <person name="Thorpe H."/>
        </authorList>
    </citation>
    <scope>NUCLEOTIDE SEQUENCE [LARGE SCALE GENOMIC DNA]</scope>
    <source>
        <strain evidence="1">SB6422</strain>
    </source>
</reference>
<gene>
    <name evidence="1" type="ORF">SB6422_05136</name>
</gene>
<evidence type="ECO:0000313" key="1">
    <source>
        <dbReference type="EMBL" id="VUS43081.1"/>
    </source>
</evidence>
<dbReference type="Proteomes" id="UP000317374">
    <property type="component" value="Unassembled WGS sequence"/>
</dbReference>
<evidence type="ECO:0008006" key="3">
    <source>
        <dbReference type="Google" id="ProtNLM"/>
    </source>
</evidence>
<sequence>MDNLFTLNACKTYGCRNLGLPSAADYHSPDYRLGYPALHCSACGSYPPLFNDEEFRPWLAAYLTDYARREGYFCLACYQRDIIRYGYNPKGTQRLQCRRCKKVWTPKLPRPAEIALPQHICSVPLIVPFQGTHEGQKLYVLLSFDAVRGNVLHLSTNFTPLSAGASLRYRWRGTPETQGAAGDIVQRVSQTEAGFLQRSQFDEIQYGSAAPKRNSRGSILRPVIAAHGHFKLLSHRFPEVKTHVIAHECFLRGAAIVAWAKVFRQRQGELWYVEEEINNPASSAPWRLQGKTYHGWWQNPWQLWTQEENQKMTCLLAGTSGKSAFTPDLAASRCFTTWLEKRPEFTQSALFSAGRVTQILASLAREYSVALTAAAPGG</sequence>
<proteinExistence type="predicted"/>
<organism evidence="1 2">
    <name type="scientific">Klebsiella huaxiensis</name>
    <dbReference type="NCBI Taxonomy" id="2153354"/>
    <lineage>
        <taxon>Bacteria</taxon>
        <taxon>Pseudomonadati</taxon>
        <taxon>Pseudomonadota</taxon>
        <taxon>Gammaproteobacteria</taxon>
        <taxon>Enterobacterales</taxon>
        <taxon>Enterobacteriaceae</taxon>
        <taxon>Klebsiella/Raoultella group</taxon>
        <taxon>Klebsiella</taxon>
    </lineage>
</organism>
<name>A0A564IEJ3_9ENTR</name>
<protein>
    <recommendedName>
        <fullName evidence="3">Cytoplasmic protein</fullName>
    </recommendedName>
</protein>